<dbReference type="EMBL" id="JAZGQO010000007">
    <property type="protein sequence ID" value="KAK6181322.1"/>
    <property type="molecule type" value="Genomic_DNA"/>
</dbReference>
<protein>
    <recommendedName>
        <fullName evidence="5">Protein kinase domain-containing protein</fullName>
    </recommendedName>
</protein>
<dbReference type="InterPro" id="IPR011009">
    <property type="entry name" value="Kinase-like_dom_sf"/>
</dbReference>
<feature type="binding site" evidence="3">
    <location>
        <position position="232"/>
    </location>
    <ligand>
        <name>ATP</name>
        <dbReference type="ChEBI" id="CHEBI:30616"/>
    </ligand>
</feature>
<dbReference type="PROSITE" id="PS00108">
    <property type="entry name" value="PROTEIN_KINASE_ST"/>
    <property type="match status" value="1"/>
</dbReference>
<evidence type="ECO:0000256" key="3">
    <source>
        <dbReference type="PROSITE-ProRule" id="PRU10141"/>
    </source>
</evidence>
<reference evidence="6 7" key="1">
    <citation type="submission" date="2024-01" db="EMBL/GenBank/DDBJ databases">
        <title>The genome of the rayed Mediterranean limpet Patella caerulea (Linnaeus, 1758).</title>
        <authorList>
            <person name="Anh-Thu Weber A."/>
            <person name="Halstead-Nussloch G."/>
        </authorList>
    </citation>
    <scope>NUCLEOTIDE SEQUENCE [LARGE SCALE GENOMIC DNA]</scope>
    <source>
        <strain evidence="6">AATW-2023a</strain>
        <tissue evidence="6">Whole specimen</tissue>
    </source>
</reference>
<proteinExistence type="inferred from homology"/>
<dbReference type="SUPFAM" id="SSF56112">
    <property type="entry name" value="Protein kinase-like (PK-like)"/>
    <property type="match status" value="1"/>
</dbReference>
<evidence type="ECO:0000256" key="2">
    <source>
        <dbReference type="ARBA" id="ARBA00022840"/>
    </source>
</evidence>
<dbReference type="Pfam" id="PF00069">
    <property type="entry name" value="Pkinase"/>
    <property type="match status" value="1"/>
</dbReference>
<evidence type="ECO:0000256" key="4">
    <source>
        <dbReference type="RuleBase" id="RU000304"/>
    </source>
</evidence>
<dbReference type="SMART" id="SM00220">
    <property type="entry name" value="S_TKc"/>
    <property type="match status" value="1"/>
</dbReference>
<dbReference type="Gene3D" id="1.10.510.10">
    <property type="entry name" value="Transferase(Phosphotransferase) domain 1"/>
    <property type="match status" value="1"/>
</dbReference>
<dbReference type="AlphaFoldDB" id="A0AAN8JNF9"/>
<gene>
    <name evidence="6" type="ORF">SNE40_009201</name>
</gene>
<dbReference type="InterPro" id="IPR017441">
    <property type="entry name" value="Protein_kinase_ATP_BS"/>
</dbReference>
<keyword evidence="4" id="KW-0418">Kinase</keyword>
<organism evidence="6 7">
    <name type="scientific">Patella caerulea</name>
    <name type="common">Rayed Mediterranean limpet</name>
    <dbReference type="NCBI Taxonomy" id="87958"/>
    <lineage>
        <taxon>Eukaryota</taxon>
        <taxon>Metazoa</taxon>
        <taxon>Spiralia</taxon>
        <taxon>Lophotrochozoa</taxon>
        <taxon>Mollusca</taxon>
        <taxon>Gastropoda</taxon>
        <taxon>Patellogastropoda</taxon>
        <taxon>Patelloidea</taxon>
        <taxon>Patellidae</taxon>
        <taxon>Patella</taxon>
    </lineage>
</organism>
<keyword evidence="4" id="KW-0808">Transferase</keyword>
<dbReference type="PROSITE" id="PS50011">
    <property type="entry name" value="PROTEIN_KINASE_DOM"/>
    <property type="match status" value="1"/>
</dbReference>
<accession>A0AAN8JNF9</accession>
<dbReference type="InterPro" id="IPR000719">
    <property type="entry name" value="Prot_kinase_dom"/>
</dbReference>
<dbReference type="InterPro" id="IPR008271">
    <property type="entry name" value="Ser/Thr_kinase_AS"/>
</dbReference>
<dbReference type="InterPro" id="IPR051681">
    <property type="entry name" value="Ser/Thr_Kinases-Pseudokinases"/>
</dbReference>
<keyword evidence="7" id="KW-1185">Reference proteome</keyword>
<comment type="caution">
    <text evidence="6">The sequence shown here is derived from an EMBL/GenBank/DDBJ whole genome shotgun (WGS) entry which is preliminary data.</text>
</comment>
<keyword evidence="1 3" id="KW-0547">Nucleotide-binding</keyword>
<keyword evidence="4" id="KW-0723">Serine/threonine-protein kinase</keyword>
<feature type="domain" description="Protein kinase" evidence="5">
    <location>
        <begin position="203"/>
        <end position="439"/>
    </location>
</feature>
<dbReference type="GO" id="GO:0004674">
    <property type="term" value="F:protein serine/threonine kinase activity"/>
    <property type="evidence" value="ECO:0007669"/>
    <property type="project" value="UniProtKB-KW"/>
</dbReference>
<evidence type="ECO:0000256" key="1">
    <source>
        <dbReference type="ARBA" id="ARBA00022741"/>
    </source>
</evidence>
<evidence type="ECO:0000259" key="5">
    <source>
        <dbReference type="PROSITE" id="PS50011"/>
    </source>
</evidence>
<evidence type="ECO:0000313" key="6">
    <source>
        <dbReference type="EMBL" id="KAK6181322.1"/>
    </source>
</evidence>
<evidence type="ECO:0000313" key="7">
    <source>
        <dbReference type="Proteomes" id="UP001347796"/>
    </source>
</evidence>
<name>A0AAN8JNF9_PATCE</name>
<dbReference type="PROSITE" id="PS00107">
    <property type="entry name" value="PROTEIN_KINASE_ATP"/>
    <property type="match status" value="1"/>
</dbReference>
<dbReference type="PANTHER" id="PTHR44329">
    <property type="entry name" value="SERINE/THREONINE-PROTEIN KINASE TNNI3K-RELATED"/>
    <property type="match status" value="1"/>
</dbReference>
<dbReference type="Proteomes" id="UP001347796">
    <property type="component" value="Unassembled WGS sequence"/>
</dbReference>
<keyword evidence="2 3" id="KW-0067">ATP-binding</keyword>
<sequence length="439" mass="49086">MSTSPTVKSRTKRATNAAAGEAPSFSCVVDFKGVVKCNLLRFENQSAILPGKAPVIPKRIQYSCPVPMMGIAFLNKIPKPKVEFILGHEPTVQLTSSVALLDPTFFVKKAVSCHQEEDGVVQENLLDGSLKEKFDIASLIYIDSFGDFCMNHSVMMDMFGYDPRDSPFLPSGYEASNDLPKDLDSVSVPSIRSRDIVFLKNEDESFKEIGRGSYGVVYLGHLLKTSKKIVVKDFFNETICWEFVEHEAQIVALLQGKDITPTFHGLLTSTINENDHSLVQDFFGTGSIETILKHHDDLPAASWIKICINTSKTLLKIHRCHVLHNDVKADNILVDLDGFDVRFIDFGMSTFRKGLEFTASPDYMSRYQFLAPEVRENCHTTPQADVFSLGFLFGQIMTQAKVAQLRPLWKACTSVRALSRPRLPDIIATLEELFIKFAG</sequence>
<dbReference type="GO" id="GO:0005524">
    <property type="term" value="F:ATP binding"/>
    <property type="evidence" value="ECO:0007669"/>
    <property type="project" value="UniProtKB-UniRule"/>
</dbReference>
<comment type="similarity">
    <text evidence="4">Belongs to the protein kinase superfamily.</text>
</comment>